<comment type="caution">
    <text evidence="2">The sequence shown here is derived from an EMBL/GenBank/DDBJ whole genome shotgun (WGS) entry which is preliminary data.</text>
</comment>
<dbReference type="SUPFAM" id="SSF52540">
    <property type="entry name" value="P-loop containing nucleoside triphosphate hydrolases"/>
    <property type="match status" value="1"/>
</dbReference>
<protein>
    <submittedName>
        <fullName evidence="2">AAA family ATPase</fullName>
    </submittedName>
</protein>
<dbReference type="InterPro" id="IPR027417">
    <property type="entry name" value="P-loop_NTPase"/>
</dbReference>
<dbReference type="GO" id="GO:0016887">
    <property type="term" value="F:ATP hydrolysis activity"/>
    <property type="evidence" value="ECO:0007669"/>
    <property type="project" value="InterPro"/>
</dbReference>
<evidence type="ECO:0000313" key="3">
    <source>
        <dbReference type="Proteomes" id="UP000594380"/>
    </source>
</evidence>
<dbReference type="Proteomes" id="UP000594380">
    <property type="component" value="Unassembled WGS sequence"/>
</dbReference>
<sequence>MSSENTGSYIVTARYRTEDIPHYKGNQLIEALPRSPDTDEWHDFLWARPKFDPKQREWPPQQRFKMIARLLNFHVPLERHIRLAHAIDTIIREGYVGRVPRTASHVAILQQLYEARQAGHILRSDGMDEQDFAQRSSSFVGVSGIGKTTTLLRILDFYFPAIFHPELGVTQIPWLHVEAPADGTSVKGLATAIQRQLKALAPDAVPYKDISSRKYANETIMMNDTARLMHLCNVGLLIVDEIHRLKYDGKGKLNLLNVLVAASNELGVPVLFVGTSKASKLLGLDFSPGRRSVGSGFTPWNLLEATHNFEREERGEWEHFIEAFWPLQWLRKPTELNPELSKLMYAYCQGLVDIALKLFVAVQLEAIFDGSETITEQGIKRAWENHFTLIHPMIAACQSGDKTALEQYQDIAPIEFELLLQQVKFQYQSPRDPSASLRPGDKNFAPAVANQLVSSGMEPHRALEKAKQVELKGKAKNVHEATKAALVGKTIPTHPSKRKAKADSAIANPDLAPDDYRLAIRAAREEGCSVFSKLRSMGALFDFDASLEE</sequence>
<accession>A0A7Y6MYR6</accession>
<reference evidence="2 3" key="1">
    <citation type="submission" date="2020-02" db="EMBL/GenBank/DDBJ databases">
        <title>Paraburkholderia simonii sp. nov. and Paraburkholderia youngii sp. nov. Brazilian and Mexican Mimosa-associated rhizobia.</title>
        <authorList>
            <person name="Mavima L."/>
            <person name="Beukes C.W."/>
            <person name="Chan W.Y."/>
            <person name="Palmer M."/>
            <person name="De Meyer S.E."/>
            <person name="James E.K."/>
            <person name="Venter S.N."/>
            <person name="Steenkamp E.T."/>
        </authorList>
    </citation>
    <scope>NUCLEOTIDE SEQUENCE [LARGE SCALE GENOMIC DNA]</scope>
    <source>
        <strain evidence="2 3">JPY169</strain>
    </source>
</reference>
<dbReference type="Pfam" id="PF13401">
    <property type="entry name" value="AAA_22"/>
    <property type="match status" value="1"/>
</dbReference>
<dbReference type="RefSeq" id="WP_176106166.1">
    <property type="nucleotide sequence ID" value="NZ_JAALDK010000001.1"/>
</dbReference>
<dbReference type="EMBL" id="JAALDK010000001">
    <property type="protein sequence ID" value="NUX99538.1"/>
    <property type="molecule type" value="Genomic_DNA"/>
</dbReference>
<evidence type="ECO:0000313" key="2">
    <source>
        <dbReference type="EMBL" id="NUX99538.1"/>
    </source>
</evidence>
<proteinExistence type="predicted"/>
<evidence type="ECO:0000259" key="1">
    <source>
        <dbReference type="Pfam" id="PF13401"/>
    </source>
</evidence>
<name>A0A7Y6MYR6_9BURK</name>
<dbReference type="InterPro" id="IPR049945">
    <property type="entry name" value="AAA_22"/>
</dbReference>
<dbReference type="Gene3D" id="3.40.50.300">
    <property type="entry name" value="P-loop containing nucleotide triphosphate hydrolases"/>
    <property type="match status" value="1"/>
</dbReference>
<dbReference type="GeneID" id="301100156"/>
<dbReference type="AlphaFoldDB" id="A0A7Y6MYR6"/>
<gene>
    <name evidence="2" type="ORF">G5S42_07350</name>
</gene>
<organism evidence="2 3">
    <name type="scientific">Paraburkholderia youngii</name>
    <dbReference type="NCBI Taxonomy" id="2782701"/>
    <lineage>
        <taxon>Bacteria</taxon>
        <taxon>Pseudomonadati</taxon>
        <taxon>Pseudomonadota</taxon>
        <taxon>Betaproteobacteria</taxon>
        <taxon>Burkholderiales</taxon>
        <taxon>Burkholderiaceae</taxon>
        <taxon>Paraburkholderia</taxon>
    </lineage>
</organism>
<feature type="domain" description="ORC1/DEAH AAA+ ATPase" evidence="1">
    <location>
        <begin position="134"/>
        <end position="282"/>
    </location>
</feature>